<dbReference type="GO" id="GO:0006412">
    <property type="term" value="P:translation"/>
    <property type="evidence" value="ECO:0007669"/>
    <property type="project" value="UniProtKB-UniRule"/>
</dbReference>
<dbReference type="EMBL" id="FMJE01000003">
    <property type="protein sequence ID" value="SCM80699.1"/>
    <property type="molecule type" value="Genomic_DNA"/>
</dbReference>
<keyword evidence="4 5" id="KW-0699">rRNA-binding</keyword>
<dbReference type="GO" id="GO:0005737">
    <property type="term" value="C:cytoplasm"/>
    <property type="evidence" value="ECO:0007669"/>
    <property type="project" value="UniProtKB-ARBA"/>
</dbReference>
<comment type="similarity">
    <text evidence="1 4 5">Belongs to the bacterial ribosomal protein bL21 family.</text>
</comment>
<evidence type="ECO:0000256" key="1">
    <source>
        <dbReference type="ARBA" id="ARBA00008563"/>
    </source>
</evidence>
<dbReference type="HAMAP" id="MF_01363">
    <property type="entry name" value="Ribosomal_bL21"/>
    <property type="match status" value="1"/>
</dbReference>
<dbReference type="InterPro" id="IPR036164">
    <property type="entry name" value="bL21-like_sf"/>
</dbReference>
<dbReference type="Pfam" id="PF00829">
    <property type="entry name" value="Ribosomal_L21p"/>
    <property type="match status" value="1"/>
</dbReference>
<accession>A0A212LTI4</accession>
<dbReference type="NCBIfam" id="TIGR00061">
    <property type="entry name" value="L21"/>
    <property type="match status" value="1"/>
</dbReference>
<dbReference type="InterPro" id="IPR001787">
    <property type="entry name" value="Ribosomal_bL21"/>
</dbReference>
<comment type="function">
    <text evidence="4 5">This protein binds to 23S rRNA in the presence of protein L20.</text>
</comment>
<keyword evidence="2 4" id="KW-0689">Ribosomal protein</keyword>
<dbReference type="RefSeq" id="WP_075754622.1">
    <property type="nucleotide sequence ID" value="NZ_LT608335.1"/>
</dbReference>
<dbReference type="GO" id="GO:1990904">
    <property type="term" value="C:ribonucleoprotein complex"/>
    <property type="evidence" value="ECO:0007669"/>
    <property type="project" value="UniProtKB-KW"/>
</dbReference>
<dbReference type="PANTHER" id="PTHR21349:SF0">
    <property type="entry name" value="LARGE RIBOSOMAL SUBUNIT PROTEIN BL21M"/>
    <property type="match status" value="1"/>
</dbReference>
<dbReference type="PANTHER" id="PTHR21349">
    <property type="entry name" value="50S RIBOSOMAL PROTEIN L21"/>
    <property type="match status" value="1"/>
</dbReference>
<evidence type="ECO:0000313" key="6">
    <source>
        <dbReference type="EMBL" id="SCM80699.1"/>
    </source>
</evidence>
<proteinExistence type="inferred from homology"/>
<keyword evidence="3 4" id="KW-0687">Ribonucleoprotein</keyword>
<reference evidence="6" key="1">
    <citation type="submission" date="2016-08" db="EMBL/GenBank/DDBJ databases">
        <authorList>
            <person name="Seilhamer J.J."/>
        </authorList>
    </citation>
    <scope>NUCLEOTIDE SEQUENCE</scope>
    <source>
        <strain evidence="6">86</strain>
    </source>
</reference>
<organism evidence="6">
    <name type="scientific">uncultured Sporomusa sp</name>
    <dbReference type="NCBI Taxonomy" id="307249"/>
    <lineage>
        <taxon>Bacteria</taxon>
        <taxon>Bacillati</taxon>
        <taxon>Bacillota</taxon>
        <taxon>Negativicutes</taxon>
        <taxon>Selenomonadales</taxon>
        <taxon>Sporomusaceae</taxon>
        <taxon>Sporomusa</taxon>
        <taxon>environmental samples</taxon>
    </lineage>
</organism>
<evidence type="ECO:0000256" key="4">
    <source>
        <dbReference type="HAMAP-Rule" id="MF_01363"/>
    </source>
</evidence>
<dbReference type="AlphaFoldDB" id="A0A212LTI4"/>
<protein>
    <recommendedName>
        <fullName evidence="4">Large ribosomal subunit protein bL21</fullName>
    </recommendedName>
</protein>
<name>A0A212LTI4_9FIRM</name>
<evidence type="ECO:0000256" key="2">
    <source>
        <dbReference type="ARBA" id="ARBA00022980"/>
    </source>
</evidence>
<dbReference type="SUPFAM" id="SSF141091">
    <property type="entry name" value="L21p-like"/>
    <property type="match status" value="1"/>
</dbReference>
<dbReference type="GO" id="GO:0003735">
    <property type="term" value="F:structural constituent of ribosome"/>
    <property type="evidence" value="ECO:0007669"/>
    <property type="project" value="InterPro"/>
</dbReference>
<dbReference type="InterPro" id="IPR028909">
    <property type="entry name" value="bL21-like"/>
</dbReference>
<sequence>MYAIIETGGKQYRVTEGDVLNIEKLEAAEGQTVDFDRVLTVVKDGEVVIGKPLIANAKVTAEVVAHGKGKKILVFKYKAKSNYRRRQGHRQPFTKVRIAKIEA</sequence>
<dbReference type="GO" id="GO:0019843">
    <property type="term" value="F:rRNA binding"/>
    <property type="evidence" value="ECO:0007669"/>
    <property type="project" value="UniProtKB-UniRule"/>
</dbReference>
<dbReference type="GO" id="GO:0005840">
    <property type="term" value="C:ribosome"/>
    <property type="evidence" value="ECO:0007669"/>
    <property type="project" value="UniProtKB-KW"/>
</dbReference>
<gene>
    <name evidence="4 6" type="primary">rplU</name>
    <name evidence="6" type="ORF">KL86SPO_30877</name>
</gene>
<evidence type="ECO:0000256" key="5">
    <source>
        <dbReference type="RuleBase" id="RU000562"/>
    </source>
</evidence>
<keyword evidence="4 5" id="KW-0694">RNA-binding</keyword>
<comment type="subunit">
    <text evidence="4">Part of the 50S ribosomal subunit. Contacts protein L20.</text>
</comment>
<evidence type="ECO:0000256" key="3">
    <source>
        <dbReference type="ARBA" id="ARBA00023274"/>
    </source>
</evidence>